<dbReference type="Proteomes" id="UP001186974">
    <property type="component" value="Unassembled WGS sequence"/>
</dbReference>
<comment type="caution">
    <text evidence="1">The sequence shown here is derived from an EMBL/GenBank/DDBJ whole genome shotgun (WGS) entry which is preliminary data.</text>
</comment>
<evidence type="ECO:0000313" key="1">
    <source>
        <dbReference type="EMBL" id="KAK3044368.1"/>
    </source>
</evidence>
<organism evidence="1 2">
    <name type="scientific">Coniosporium uncinatum</name>
    <dbReference type="NCBI Taxonomy" id="93489"/>
    <lineage>
        <taxon>Eukaryota</taxon>
        <taxon>Fungi</taxon>
        <taxon>Dikarya</taxon>
        <taxon>Ascomycota</taxon>
        <taxon>Pezizomycotina</taxon>
        <taxon>Dothideomycetes</taxon>
        <taxon>Dothideomycetes incertae sedis</taxon>
        <taxon>Coniosporium</taxon>
    </lineage>
</organism>
<sequence>MALSQKESSDHVSSVTTKTSSWFRRSLVARESAPAVPQHIPSATPVAAQPTPHAVSARPPPVHANTSENVTMDKTRANANKRATWTNGLPANAAPIPILPSIRPISPLSDAVTAQGNTKQVEQQDSIPKVARQLSIPSSNHYADVHRQEAERALIGGVAGSSGGGGGGGAGGGSGMASPTNGQKESFFSHLRKRARRFSGRYQTPMSPNSDDIEANVGCSPWATGSQRQSMLLDGHNGHVSNTVSGSDFAELDRALQSVRTTLEASQNGSNVHGSQRASGNPMLKRHHSLNNGKDGRTVEQSAPISSRTRRAVHKQAPPNQR</sequence>
<reference evidence="1" key="1">
    <citation type="submission" date="2024-09" db="EMBL/GenBank/DDBJ databases">
        <title>Black Yeasts Isolated from many extreme environments.</title>
        <authorList>
            <person name="Coleine C."/>
            <person name="Stajich J.E."/>
            <person name="Selbmann L."/>
        </authorList>
    </citation>
    <scope>NUCLEOTIDE SEQUENCE</scope>
    <source>
        <strain evidence="1">CCFEE 5737</strain>
    </source>
</reference>
<gene>
    <name evidence="1" type="ORF">LTS18_001467</name>
</gene>
<proteinExistence type="predicted"/>
<evidence type="ECO:0000313" key="2">
    <source>
        <dbReference type="Proteomes" id="UP001186974"/>
    </source>
</evidence>
<keyword evidence="2" id="KW-1185">Reference proteome</keyword>
<protein>
    <submittedName>
        <fullName evidence="1">Uncharacterized protein</fullName>
    </submittedName>
</protein>
<dbReference type="EMBL" id="JAWDJW010012038">
    <property type="protein sequence ID" value="KAK3044368.1"/>
    <property type="molecule type" value="Genomic_DNA"/>
</dbReference>
<accession>A0ACC3CSX8</accession>
<feature type="non-terminal residue" evidence="1">
    <location>
        <position position="322"/>
    </location>
</feature>
<name>A0ACC3CSX8_9PEZI</name>